<dbReference type="Proteomes" id="UP000784294">
    <property type="component" value="Unassembled WGS sequence"/>
</dbReference>
<keyword evidence="3" id="KW-1185">Reference proteome</keyword>
<gene>
    <name evidence="2" type="ORF">PXEA_LOCUS30464</name>
</gene>
<comment type="caution">
    <text evidence="2">The sequence shown here is derived from an EMBL/GenBank/DDBJ whole genome shotgun (WGS) entry which is preliminary data.</text>
</comment>
<organism evidence="2 3">
    <name type="scientific">Protopolystoma xenopodis</name>
    <dbReference type="NCBI Taxonomy" id="117903"/>
    <lineage>
        <taxon>Eukaryota</taxon>
        <taxon>Metazoa</taxon>
        <taxon>Spiralia</taxon>
        <taxon>Lophotrochozoa</taxon>
        <taxon>Platyhelminthes</taxon>
        <taxon>Monogenea</taxon>
        <taxon>Polyopisthocotylea</taxon>
        <taxon>Polystomatidea</taxon>
        <taxon>Polystomatidae</taxon>
        <taxon>Protopolystoma</taxon>
    </lineage>
</organism>
<evidence type="ECO:0000313" key="2">
    <source>
        <dbReference type="EMBL" id="VEL37024.1"/>
    </source>
</evidence>
<evidence type="ECO:0008006" key="4">
    <source>
        <dbReference type="Google" id="ProtNLM"/>
    </source>
</evidence>
<evidence type="ECO:0000256" key="1">
    <source>
        <dbReference type="SAM" id="SignalP"/>
    </source>
</evidence>
<reference evidence="2" key="1">
    <citation type="submission" date="2018-11" db="EMBL/GenBank/DDBJ databases">
        <authorList>
            <consortium name="Pathogen Informatics"/>
        </authorList>
    </citation>
    <scope>NUCLEOTIDE SEQUENCE</scope>
</reference>
<proteinExistence type="predicted"/>
<dbReference type="EMBL" id="CAAALY010253793">
    <property type="protein sequence ID" value="VEL37024.1"/>
    <property type="molecule type" value="Genomic_DNA"/>
</dbReference>
<feature type="signal peptide" evidence="1">
    <location>
        <begin position="1"/>
        <end position="26"/>
    </location>
</feature>
<name>A0A3S5B0L5_9PLAT</name>
<sequence length="58" mass="6542">MPSFSTIWHFLLFSYLLSEWSSLGVASASSRWGTWTMSVFGLPPLATSDQLKQGFNRL</sequence>
<accession>A0A3S5B0L5</accession>
<feature type="chain" id="PRO_5018538395" description="J domain-containing protein" evidence="1">
    <location>
        <begin position="27"/>
        <end position="58"/>
    </location>
</feature>
<evidence type="ECO:0000313" key="3">
    <source>
        <dbReference type="Proteomes" id="UP000784294"/>
    </source>
</evidence>
<keyword evidence="1" id="KW-0732">Signal</keyword>
<protein>
    <recommendedName>
        <fullName evidence="4">J domain-containing protein</fullName>
    </recommendedName>
</protein>
<dbReference type="AlphaFoldDB" id="A0A3S5B0L5"/>